<dbReference type="GO" id="GO:0006261">
    <property type="term" value="P:DNA-templated DNA replication"/>
    <property type="evidence" value="ECO:0007669"/>
    <property type="project" value="TreeGrafter"/>
</dbReference>
<dbReference type="InterPro" id="IPR050238">
    <property type="entry name" value="DNA_Rep/Repair_Clamp_Loader"/>
</dbReference>
<dbReference type="FunFam" id="3.40.50.300:FF:001255">
    <property type="entry name" value="DNA polymerase III subunit delta"/>
    <property type="match status" value="1"/>
</dbReference>
<dbReference type="STRING" id="1834191.A5886_001915"/>
<dbReference type="NCBIfam" id="NF005972">
    <property type="entry name" value="PRK08058.1"/>
    <property type="match status" value="1"/>
</dbReference>
<dbReference type="PANTHER" id="PTHR11669:SF8">
    <property type="entry name" value="DNA POLYMERASE III SUBUNIT DELTA"/>
    <property type="match status" value="1"/>
</dbReference>
<accession>A0A242A719</accession>
<reference evidence="1 2" key="1">
    <citation type="submission" date="2017-05" db="EMBL/GenBank/DDBJ databases">
        <title>The Genome Sequence of Enterococcus sp. 8G7_MSG3316.</title>
        <authorList>
            <consortium name="The Broad Institute Genomics Platform"/>
            <consortium name="The Broad Institute Genomic Center for Infectious Diseases"/>
            <person name="Earl A."/>
            <person name="Manson A."/>
            <person name="Schwartman J."/>
            <person name="Gilmore M."/>
            <person name="Abouelleil A."/>
            <person name="Cao P."/>
            <person name="Chapman S."/>
            <person name="Cusick C."/>
            <person name="Shea T."/>
            <person name="Young S."/>
            <person name="Neafsey D."/>
            <person name="Nusbaum C."/>
            <person name="Birren B."/>
        </authorList>
    </citation>
    <scope>NUCLEOTIDE SEQUENCE [LARGE SCALE GENOMIC DNA]</scope>
    <source>
        <strain evidence="1 2">8G7_MSG3316</strain>
    </source>
</reference>
<dbReference type="InterPro" id="IPR027417">
    <property type="entry name" value="P-loop_NTPase"/>
</dbReference>
<dbReference type="InterPro" id="IPR004622">
    <property type="entry name" value="DNA_pol_HolB"/>
</dbReference>
<organism evidence="1 2">
    <name type="scientific">Candidatus Enterococcus testudinis</name>
    <dbReference type="NCBI Taxonomy" id="1834191"/>
    <lineage>
        <taxon>Bacteria</taxon>
        <taxon>Bacillati</taxon>
        <taxon>Bacillota</taxon>
        <taxon>Bacilli</taxon>
        <taxon>Lactobacillales</taxon>
        <taxon>Enterococcaceae</taxon>
        <taxon>Enterococcus</taxon>
    </lineage>
</organism>
<name>A0A242A719_9ENTE</name>
<dbReference type="AlphaFoldDB" id="A0A242A719"/>
<dbReference type="GO" id="GO:0003887">
    <property type="term" value="F:DNA-directed DNA polymerase activity"/>
    <property type="evidence" value="ECO:0007669"/>
    <property type="project" value="InterPro"/>
</dbReference>
<dbReference type="SUPFAM" id="SSF52540">
    <property type="entry name" value="P-loop containing nucleoside triphosphate hydrolases"/>
    <property type="match status" value="1"/>
</dbReference>
<comment type="caution">
    <text evidence="1">The sequence shown here is derived from an EMBL/GenBank/DDBJ whole genome shotgun (WGS) entry which is preliminary data.</text>
</comment>
<keyword evidence="2" id="KW-1185">Reference proteome</keyword>
<dbReference type="GO" id="GO:0008408">
    <property type="term" value="F:3'-5' exonuclease activity"/>
    <property type="evidence" value="ECO:0007669"/>
    <property type="project" value="InterPro"/>
</dbReference>
<protein>
    <submittedName>
        <fullName evidence="1">DNA polymerase III, delta' subunit</fullName>
    </submittedName>
</protein>
<proteinExistence type="predicted"/>
<evidence type="ECO:0000313" key="1">
    <source>
        <dbReference type="EMBL" id="OTN76836.1"/>
    </source>
</evidence>
<dbReference type="NCBIfam" id="TIGR00678">
    <property type="entry name" value="holB"/>
    <property type="match status" value="1"/>
</dbReference>
<dbReference type="Pfam" id="PF13177">
    <property type="entry name" value="DNA_pol3_delta2"/>
    <property type="match status" value="1"/>
</dbReference>
<dbReference type="PANTHER" id="PTHR11669">
    <property type="entry name" value="REPLICATION FACTOR C / DNA POLYMERASE III GAMMA-TAU SUBUNIT"/>
    <property type="match status" value="1"/>
</dbReference>
<dbReference type="Gene3D" id="3.40.50.300">
    <property type="entry name" value="P-loop containing nucleotide triphosphate hydrolases"/>
    <property type="match status" value="1"/>
</dbReference>
<dbReference type="Proteomes" id="UP000195043">
    <property type="component" value="Unassembled WGS sequence"/>
</dbReference>
<gene>
    <name evidence="1" type="ORF">A5886_001915</name>
</gene>
<dbReference type="OrthoDB" id="9810148at2"/>
<dbReference type="RefSeq" id="WP_086274885.1">
    <property type="nucleotide sequence ID" value="NZ_NGKU01000001.1"/>
</dbReference>
<dbReference type="EMBL" id="NGKU01000001">
    <property type="protein sequence ID" value="OTN76836.1"/>
    <property type="molecule type" value="Genomic_DNA"/>
</dbReference>
<sequence>MEAQFLQENQPQVYAQLKKSIKHGRIAHAYLFEGDKGTGKHETSIWIAKSLFCTNVHDGDPCDACNNCQRISQGEHPDVFQIEPDGQTIKVDQIRQLQEEFTKSGYESTRKIFILSQAEKMNASAANSLLKFLEEPVGNFLAILETESLGRILPTIQSRCQVIHFSPLSKERLQKRLQAEGLSKETSRLLTHLTNSYHKAVEISQNEWFNETKDAVVRWVDYLLKKDPQAFIFVQKRLLSQAKEKSQQIEVFSLLLFYLQEERDRLLAQGSWGKEINRAIEAALQAQKKLQANVAFQGVAEQFCVKIIYGDPRQPEKRA</sequence>
<evidence type="ECO:0000313" key="2">
    <source>
        <dbReference type="Proteomes" id="UP000195043"/>
    </source>
</evidence>